<dbReference type="Pfam" id="PF04042">
    <property type="entry name" value="DNA_pol_E_B"/>
    <property type="match status" value="1"/>
</dbReference>
<dbReference type="PANTHER" id="PTHR23061">
    <property type="entry name" value="DNA POLYMERASE 2 ALPHA 70 KDA SUBUNIT"/>
    <property type="match status" value="1"/>
</dbReference>
<dbReference type="GO" id="GO:0006270">
    <property type="term" value="P:DNA replication initiation"/>
    <property type="evidence" value="ECO:0007669"/>
    <property type="project" value="TreeGrafter"/>
</dbReference>
<evidence type="ECO:0000313" key="11">
    <source>
        <dbReference type="Proteomes" id="UP000291343"/>
    </source>
</evidence>
<protein>
    <recommendedName>
        <fullName evidence="3 6">DNA polymerase alpha subunit B</fullName>
    </recommendedName>
</protein>
<organism evidence="10 11">
    <name type="scientific">Laodelphax striatellus</name>
    <name type="common">Small brown planthopper</name>
    <name type="synonym">Delphax striatella</name>
    <dbReference type="NCBI Taxonomy" id="195883"/>
    <lineage>
        <taxon>Eukaryota</taxon>
        <taxon>Metazoa</taxon>
        <taxon>Ecdysozoa</taxon>
        <taxon>Arthropoda</taxon>
        <taxon>Hexapoda</taxon>
        <taxon>Insecta</taxon>
        <taxon>Pterygota</taxon>
        <taxon>Neoptera</taxon>
        <taxon>Paraneoptera</taxon>
        <taxon>Hemiptera</taxon>
        <taxon>Auchenorrhyncha</taxon>
        <taxon>Fulgoroidea</taxon>
        <taxon>Delphacidae</taxon>
        <taxon>Criomorphinae</taxon>
        <taxon>Laodelphax</taxon>
    </lineage>
</organism>
<gene>
    <name evidence="10" type="ORF">LSTR_LSTR001286</name>
</gene>
<dbReference type="Gene3D" id="3.60.21.60">
    <property type="match status" value="2"/>
</dbReference>
<dbReference type="Gene3D" id="1.10.8.530">
    <property type="entry name" value="DNA polymerase alpha-primase, subunit B, N-terminal domain"/>
    <property type="match status" value="1"/>
</dbReference>
<dbReference type="InterPro" id="IPR054300">
    <property type="entry name" value="OB_DPOA2"/>
</dbReference>
<dbReference type="InterPro" id="IPR043034">
    <property type="entry name" value="DNA_pol_alpha_B_N_sf"/>
</dbReference>
<evidence type="ECO:0000256" key="6">
    <source>
        <dbReference type="PIRNR" id="PIRNR018300"/>
    </source>
</evidence>
<name>A0A482XCB4_LAOST</name>
<evidence type="ECO:0000256" key="1">
    <source>
        <dbReference type="ARBA" id="ARBA00004123"/>
    </source>
</evidence>
<dbReference type="SMR" id="A0A482XCB4"/>
<feature type="domain" description="DNA polymerase alpha subunit B OB" evidence="9">
    <location>
        <begin position="212"/>
        <end position="325"/>
    </location>
</feature>
<feature type="domain" description="DNA polymerase alpha/delta/epsilon subunit B" evidence="7">
    <location>
        <begin position="346"/>
        <end position="546"/>
    </location>
</feature>
<dbReference type="EMBL" id="QKKF02013261">
    <property type="protein sequence ID" value="RZF43108.1"/>
    <property type="molecule type" value="Genomic_DNA"/>
</dbReference>
<keyword evidence="5 6" id="KW-0539">Nucleus</keyword>
<dbReference type="Pfam" id="PF08418">
    <property type="entry name" value="Pol_alpha_B_N"/>
    <property type="match status" value="1"/>
</dbReference>
<dbReference type="InterPro" id="IPR016722">
    <property type="entry name" value="DNA_pol_alpha_bsu"/>
</dbReference>
<dbReference type="InterPro" id="IPR013627">
    <property type="entry name" value="Pol_alpha_B_N"/>
</dbReference>
<comment type="subcellular location">
    <subcellularLocation>
        <location evidence="1 6">Nucleus</location>
    </subcellularLocation>
</comment>
<dbReference type="InParanoid" id="A0A482XCB4"/>
<evidence type="ECO:0000256" key="5">
    <source>
        <dbReference type="ARBA" id="ARBA00023242"/>
    </source>
</evidence>
<dbReference type="Proteomes" id="UP000291343">
    <property type="component" value="Unassembled WGS sequence"/>
</dbReference>
<evidence type="ECO:0000313" key="10">
    <source>
        <dbReference type="EMBL" id="RZF43108.1"/>
    </source>
</evidence>
<reference evidence="10 11" key="1">
    <citation type="journal article" date="2017" name="Gigascience">
        <title>Genome sequence of the small brown planthopper, Laodelphax striatellus.</title>
        <authorList>
            <person name="Zhu J."/>
            <person name="Jiang F."/>
            <person name="Wang X."/>
            <person name="Yang P."/>
            <person name="Bao Y."/>
            <person name="Zhao W."/>
            <person name="Wang W."/>
            <person name="Lu H."/>
            <person name="Wang Q."/>
            <person name="Cui N."/>
            <person name="Li J."/>
            <person name="Chen X."/>
            <person name="Luo L."/>
            <person name="Yu J."/>
            <person name="Kang L."/>
            <person name="Cui F."/>
        </authorList>
    </citation>
    <scope>NUCLEOTIDE SEQUENCE [LARGE SCALE GENOMIC DNA]</scope>
    <source>
        <strain evidence="10">Lst14</strain>
    </source>
</reference>
<proteinExistence type="inferred from homology"/>
<dbReference type="GO" id="GO:0003677">
    <property type="term" value="F:DNA binding"/>
    <property type="evidence" value="ECO:0007669"/>
    <property type="project" value="InterPro"/>
</dbReference>
<accession>A0A482XCB4</accession>
<evidence type="ECO:0000256" key="2">
    <source>
        <dbReference type="ARBA" id="ARBA00007299"/>
    </source>
</evidence>
<dbReference type="InterPro" id="IPR007185">
    <property type="entry name" value="DNA_pol_a/d/e_bsu"/>
</dbReference>
<keyword evidence="11" id="KW-1185">Reference proteome</keyword>
<evidence type="ECO:0000256" key="3">
    <source>
        <dbReference type="ARBA" id="ARBA00018596"/>
    </source>
</evidence>
<evidence type="ECO:0000259" key="7">
    <source>
        <dbReference type="Pfam" id="PF04042"/>
    </source>
</evidence>
<comment type="function">
    <text evidence="6">Accessory subunit of the DNA polymerase alpha complex (also known as the alpha DNA polymerase-primase complex) which plays an essential role in the initiation of DNA synthesis.</text>
</comment>
<keyword evidence="4 6" id="KW-0235">DNA replication</keyword>
<dbReference type="OrthoDB" id="336885at2759"/>
<evidence type="ECO:0000259" key="9">
    <source>
        <dbReference type="Pfam" id="PF22062"/>
    </source>
</evidence>
<evidence type="ECO:0000259" key="8">
    <source>
        <dbReference type="Pfam" id="PF08418"/>
    </source>
</evidence>
<dbReference type="AlphaFoldDB" id="A0A482XCB4"/>
<comment type="caution">
    <text evidence="10">The sequence shown here is derived from an EMBL/GenBank/DDBJ whole genome shotgun (WGS) entry which is preliminary data.</text>
</comment>
<dbReference type="GO" id="GO:0005658">
    <property type="term" value="C:alpha DNA polymerase:primase complex"/>
    <property type="evidence" value="ECO:0007669"/>
    <property type="project" value="TreeGrafter"/>
</dbReference>
<dbReference type="STRING" id="195883.A0A482XCB4"/>
<dbReference type="Pfam" id="PF22062">
    <property type="entry name" value="OB_DPOA2"/>
    <property type="match status" value="1"/>
</dbReference>
<feature type="domain" description="DNA polymerase alpha subunit B N-terminal" evidence="8">
    <location>
        <begin position="5"/>
        <end position="71"/>
    </location>
</feature>
<dbReference type="FunCoup" id="A0A482XCB4">
    <property type="interactions" value="1141"/>
</dbReference>
<comment type="similarity">
    <text evidence="2 6">Belongs to the DNA polymerase alpha subunit B family.</text>
</comment>
<evidence type="ECO:0000256" key="4">
    <source>
        <dbReference type="ARBA" id="ARBA00022705"/>
    </source>
</evidence>
<dbReference type="PANTHER" id="PTHR23061:SF12">
    <property type="entry name" value="DNA POLYMERASE ALPHA SUBUNIT B"/>
    <property type="match status" value="1"/>
</dbReference>
<dbReference type="PIRSF" id="PIRSF018300">
    <property type="entry name" value="DNA_pol_alph_2"/>
    <property type="match status" value="1"/>
</dbReference>
<sequence length="594" mass="64885">MNVREEVQNQFNELCITPSDDVLDKCCEICILNNVDPEEFVETWMAYSLTHLNGAEPTVEAIMKMEKKEFSERKVKIESPKHEEEELNIYTTPKSNNVIRTDNSLSTTPKSVKNKTINRSIGFSQSPRTAFSPASYSPDVGKPCTNYESRTNSGQSVLTYGEKRDVTSQQPSSWQPSLKVWTPADGGGGGGDQLITCLDHRLMMENVSVKGDIWSDRIDTIGKLICDQCKLDEPALYNQSSSDKFATYGRIVSAEGRLQTKSVQLESSEPFSRGRKLELVMHELMAGAQKTQPSQPNVCTGLFPGQVVAVQGVCPIAGKMMVQSVCSPAPPPLPPVPTLTAGPLKLVIAAGPFTQADNLLYQPLEDFVKYLKTNQPHVAIIIGPIADAAHSMIVDCSIAETFAELHDKILKGIVAELSGCKTQLVYVVSARDAAQTPIYPTIPITDKIQGLTMVSDPSILDVGGLMVGISSTDVLMHLSKEELAISGHGDRLGRLASHLITQHNFYPLYPPNEDVTIDSILWESQSGLPISPHILVLPSDLRYFIKNVGSSIVVNPERLAKGQAGGSFAAIEIYPSENSEWSPSTHIHGQILKI</sequence>